<comment type="caution">
    <text evidence="2">The sequence shown here is derived from an EMBL/GenBank/DDBJ whole genome shotgun (WGS) entry which is preliminary data.</text>
</comment>
<proteinExistence type="predicted"/>
<evidence type="ECO:0000313" key="3">
    <source>
        <dbReference type="Proteomes" id="UP001230426"/>
    </source>
</evidence>
<evidence type="ECO:0000256" key="1">
    <source>
        <dbReference type="SAM" id="MobiDB-lite"/>
    </source>
</evidence>
<feature type="region of interest" description="Disordered" evidence="1">
    <location>
        <begin position="1"/>
        <end position="20"/>
    </location>
</feature>
<dbReference type="Proteomes" id="UP001230426">
    <property type="component" value="Unassembled WGS sequence"/>
</dbReference>
<protein>
    <submittedName>
        <fullName evidence="2">Uncharacterized protein</fullName>
    </submittedName>
</protein>
<sequence length="56" mass="5850">MHFRALVPGERASELGGENRDGLYERVTNLGGPPIVTEIPVLRAGAGTGTEAPMTS</sequence>
<evidence type="ECO:0000313" key="2">
    <source>
        <dbReference type="EMBL" id="MDP9868803.1"/>
    </source>
</evidence>
<organism evidence="2 3">
    <name type="scientific">Streptosporangium brasiliense</name>
    <dbReference type="NCBI Taxonomy" id="47480"/>
    <lineage>
        <taxon>Bacteria</taxon>
        <taxon>Bacillati</taxon>
        <taxon>Actinomycetota</taxon>
        <taxon>Actinomycetes</taxon>
        <taxon>Streptosporangiales</taxon>
        <taxon>Streptosporangiaceae</taxon>
        <taxon>Streptosporangium</taxon>
    </lineage>
</organism>
<keyword evidence="3" id="KW-1185">Reference proteome</keyword>
<gene>
    <name evidence="2" type="ORF">J2S55_008069</name>
</gene>
<name>A0ABT9RHP3_9ACTN</name>
<dbReference type="EMBL" id="JAUSRB010000002">
    <property type="protein sequence ID" value="MDP9868803.1"/>
    <property type="molecule type" value="Genomic_DNA"/>
</dbReference>
<feature type="compositionally biased region" description="Basic and acidic residues" evidence="1">
    <location>
        <begin position="11"/>
        <end position="20"/>
    </location>
</feature>
<accession>A0ABT9RHP3</accession>
<reference evidence="2 3" key="1">
    <citation type="submission" date="2023-07" db="EMBL/GenBank/DDBJ databases">
        <title>Sequencing the genomes of 1000 actinobacteria strains.</title>
        <authorList>
            <person name="Klenk H.-P."/>
        </authorList>
    </citation>
    <scope>NUCLEOTIDE SEQUENCE [LARGE SCALE GENOMIC DNA]</scope>
    <source>
        <strain evidence="2 3">DSM 44109</strain>
    </source>
</reference>